<reference evidence="2 3" key="1">
    <citation type="submission" date="2020-07" db="EMBL/GenBank/DDBJ databases">
        <title>Sequencing the genomes of 1000 actinobacteria strains.</title>
        <authorList>
            <person name="Klenk H.-P."/>
        </authorList>
    </citation>
    <scope>NUCLEOTIDE SEQUENCE [LARGE SCALE GENOMIC DNA]</scope>
    <source>
        <strain evidence="2 3">DSM 45927</strain>
    </source>
</reference>
<dbReference type="PANTHER" id="PTHR43689">
    <property type="entry name" value="HYDROLASE"/>
    <property type="match status" value="1"/>
</dbReference>
<organism evidence="2 3">
    <name type="scientific">Streptomonospora nanhaiensis</name>
    <dbReference type="NCBI Taxonomy" id="1323731"/>
    <lineage>
        <taxon>Bacteria</taxon>
        <taxon>Bacillati</taxon>
        <taxon>Actinomycetota</taxon>
        <taxon>Actinomycetes</taxon>
        <taxon>Streptosporangiales</taxon>
        <taxon>Nocardiopsidaceae</taxon>
        <taxon>Streptomonospora</taxon>
    </lineage>
</organism>
<dbReference type="PANTHER" id="PTHR43689:SF8">
    <property type="entry name" value="ALPHA_BETA-HYDROLASES SUPERFAMILY PROTEIN"/>
    <property type="match status" value="1"/>
</dbReference>
<dbReference type="InterPro" id="IPR029058">
    <property type="entry name" value="AB_hydrolase_fold"/>
</dbReference>
<sequence length="313" mass="32785">MIPLRQAADQTRTVRTPDGAELRVHLRGPVDAPVTVVLAHDWALASDTWRPTVARLVAGPRRPVRVVRFDQRGHGGSTLGTRPFSAAVLGEDLLRVLEDCAPHGPLVLGGHSMGGRAVMALAAARPGFVAGRVAGVLLAATAAGRLDPDDPGLPPHRRAAGVLRRALARGLARAPGAVDRLRALLPPHSGAYRAAVRRAAFGTRADPLAVRECAQLLHSTPTRVAVGFYEPLVRHDLSGRLGALRAVPVRILAGGRDRLVRLRHTRALARALPLAAVAVLPDCGHMLPLEAPEAVGAHLEALAALAGEAAEAA</sequence>
<dbReference type="EMBL" id="JACCFO010000001">
    <property type="protein sequence ID" value="NYI98040.1"/>
    <property type="molecule type" value="Genomic_DNA"/>
</dbReference>
<dbReference type="GO" id="GO:0003824">
    <property type="term" value="F:catalytic activity"/>
    <property type="evidence" value="ECO:0007669"/>
    <property type="project" value="UniProtKB-ARBA"/>
</dbReference>
<protein>
    <submittedName>
        <fullName evidence="2">Pimeloyl-ACP methyl ester carboxylesterase</fullName>
    </submittedName>
</protein>
<dbReference type="SUPFAM" id="SSF53474">
    <property type="entry name" value="alpha/beta-Hydrolases"/>
    <property type="match status" value="1"/>
</dbReference>
<gene>
    <name evidence="2" type="ORF">HNR12_004317</name>
</gene>
<evidence type="ECO:0000259" key="1">
    <source>
        <dbReference type="Pfam" id="PF12697"/>
    </source>
</evidence>
<keyword evidence="3" id="KW-1185">Reference proteome</keyword>
<dbReference type="Proteomes" id="UP000575985">
    <property type="component" value="Unassembled WGS sequence"/>
</dbReference>
<feature type="domain" description="AB hydrolase-1" evidence="1">
    <location>
        <begin position="36"/>
        <end position="295"/>
    </location>
</feature>
<proteinExistence type="predicted"/>
<dbReference type="InterPro" id="IPR000073">
    <property type="entry name" value="AB_hydrolase_1"/>
</dbReference>
<dbReference type="Pfam" id="PF12697">
    <property type="entry name" value="Abhydrolase_6"/>
    <property type="match status" value="1"/>
</dbReference>
<evidence type="ECO:0000313" key="2">
    <source>
        <dbReference type="EMBL" id="NYI98040.1"/>
    </source>
</evidence>
<name>A0A853BST5_9ACTN</name>
<dbReference type="Gene3D" id="3.40.50.1820">
    <property type="entry name" value="alpha/beta hydrolase"/>
    <property type="match status" value="1"/>
</dbReference>
<accession>A0A853BST5</accession>
<evidence type="ECO:0000313" key="3">
    <source>
        <dbReference type="Proteomes" id="UP000575985"/>
    </source>
</evidence>
<dbReference type="RefSeq" id="WP_179769263.1">
    <property type="nucleotide sequence ID" value="NZ_JACCFO010000001.1"/>
</dbReference>
<dbReference type="AlphaFoldDB" id="A0A853BST5"/>
<comment type="caution">
    <text evidence="2">The sequence shown here is derived from an EMBL/GenBank/DDBJ whole genome shotgun (WGS) entry which is preliminary data.</text>
</comment>